<feature type="non-terminal residue" evidence="1">
    <location>
        <position position="1"/>
    </location>
</feature>
<dbReference type="Proteomes" id="UP000789525">
    <property type="component" value="Unassembled WGS sequence"/>
</dbReference>
<gene>
    <name evidence="1" type="ORF">ACOLOM_LOCUS14054</name>
</gene>
<feature type="non-terminal residue" evidence="1">
    <location>
        <position position="91"/>
    </location>
</feature>
<dbReference type="EMBL" id="CAJVPT010067692">
    <property type="protein sequence ID" value="CAG8775343.1"/>
    <property type="molecule type" value="Genomic_DNA"/>
</dbReference>
<evidence type="ECO:0000313" key="1">
    <source>
        <dbReference type="EMBL" id="CAG8775343.1"/>
    </source>
</evidence>
<accession>A0ACA9R3H4</accession>
<reference evidence="1" key="1">
    <citation type="submission" date="2021-06" db="EMBL/GenBank/DDBJ databases">
        <authorList>
            <person name="Kallberg Y."/>
            <person name="Tangrot J."/>
            <person name="Rosling A."/>
        </authorList>
    </citation>
    <scope>NUCLEOTIDE SEQUENCE</scope>
    <source>
        <strain evidence="1">CL356</strain>
    </source>
</reference>
<protein>
    <submittedName>
        <fullName evidence="1">7109_t:CDS:1</fullName>
    </submittedName>
</protein>
<evidence type="ECO:0000313" key="2">
    <source>
        <dbReference type="Proteomes" id="UP000789525"/>
    </source>
</evidence>
<comment type="caution">
    <text evidence="1">The sequence shown here is derived from an EMBL/GenBank/DDBJ whole genome shotgun (WGS) entry which is preliminary data.</text>
</comment>
<name>A0ACA9R3H4_9GLOM</name>
<sequence>SQQCYSALSVPCGKSFGNEQIWLDGYTNAVRVDFALLAGGVSNRDEFRSLLLSSSELTRFLLVNLVTLLTLASLTAPLPYLQEPTHQGNRT</sequence>
<proteinExistence type="predicted"/>
<keyword evidence="2" id="KW-1185">Reference proteome</keyword>
<organism evidence="1 2">
    <name type="scientific">Acaulospora colombiana</name>
    <dbReference type="NCBI Taxonomy" id="27376"/>
    <lineage>
        <taxon>Eukaryota</taxon>
        <taxon>Fungi</taxon>
        <taxon>Fungi incertae sedis</taxon>
        <taxon>Mucoromycota</taxon>
        <taxon>Glomeromycotina</taxon>
        <taxon>Glomeromycetes</taxon>
        <taxon>Diversisporales</taxon>
        <taxon>Acaulosporaceae</taxon>
        <taxon>Acaulospora</taxon>
    </lineage>
</organism>